<keyword evidence="1" id="KW-0472">Membrane</keyword>
<proteinExistence type="predicted"/>
<dbReference type="Proteomes" id="UP001524499">
    <property type="component" value="Unassembled WGS sequence"/>
</dbReference>
<evidence type="ECO:0000256" key="1">
    <source>
        <dbReference type="SAM" id="Phobius"/>
    </source>
</evidence>
<comment type="caution">
    <text evidence="2">The sequence shown here is derived from an EMBL/GenBank/DDBJ whole genome shotgun (WGS) entry which is preliminary data.</text>
</comment>
<evidence type="ECO:0000313" key="3">
    <source>
        <dbReference type="Proteomes" id="UP001524499"/>
    </source>
</evidence>
<dbReference type="RefSeq" id="WP_256602457.1">
    <property type="nucleotide sequence ID" value="NZ_JANIBJ010000018.1"/>
</dbReference>
<name>A0ABT1THT4_9GAMM</name>
<sequence>MSKSLAVPRSVKLLLYACLIVALLFNLLLLFTLDDTPLLPIHRGFNREDIQRAKQILHLSPEERDHIKTIVLNQNDINIAVGYLLNHFFENTVRIDIGNGVIVAQIAVFVPPTFWGRYLDFSFKLIETGQQFSIKSLKIGEISIPDPAANYLVPAIARITPLKNYWQLGQQYIKDIRFTAEGIQISYLGAIVDAARQLVIQKHREYPNLHVYQQQINDIVSRHDPSWRLSLMDLMQPLFLSAYQRSTQETAIRENRAVIIAVGSYIFKYDLRRYLPLGLVYSKEYSVFAYKRIDIPQHFIASALLAAVDASILGEHLGEDKELADADRGSGFSFIDLSADRAGSRFGRQATGSPAQARELQRRLAQTKDYTSIIPDIKGLPEHLDEPAFRARFDNTDSALYRGMLAEIDARIDALPLYRPH</sequence>
<evidence type="ECO:0000313" key="2">
    <source>
        <dbReference type="EMBL" id="MCQ8104657.1"/>
    </source>
</evidence>
<keyword evidence="1" id="KW-0812">Transmembrane</keyword>
<reference evidence="2 3" key="1">
    <citation type="submission" date="2022-07" db="EMBL/GenBank/DDBJ databases">
        <title>Methylomonas rivi sp. nov., Methylomonas rosea sp. nov., Methylomonas aureus sp. nov. and Methylomonas subterranea sp. nov., four novel methanotrophs isolated from a freshwater creek and the deep terrestrial subsurface.</title>
        <authorList>
            <person name="Abin C."/>
            <person name="Sankaranarayanan K."/>
            <person name="Garner C."/>
            <person name="Sindelar R."/>
            <person name="Kotary K."/>
            <person name="Garner R."/>
            <person name="Barclay S."/>
            <person name="Lawson P."/>
            <person name="Krumholz L."/>
        </authorList>
    </citation>
    <scope>NUCLEOTIDE SEQUENCE [LARGE SCALE GENOMIC DNA]</scope>
    <source>
        <strain evidence="2 3">SURF-2</strain>
    </source>
</reference>
<feature type="transmembrane region" description="Helical" evidence="1">
    <location>
        <begin position="12"/>
        <end position="33"/>
    </location>
</feature>
<organism evidence="2 3">
    <name type="scientific">Methylomonas subterranea</name>
    <dbReference type="NCBI Taxonomy" id="2952225"/>
    <lineage>
        <taxon>Bacteria</taxon>
        <taxon>Pseudomonadati</taxon>
        <taxon>Pseudomonadota</taxon>
        <taxon>Gammaproteobacteria</taxon>
        <taxon>Methylococcales</taxon>
        <taxon>Methylococcaceae</taxon>
        <taxon>Methylomonas</taxon>
    </lineage>
</organism>
<keyword evidence="1" id="KW-1133">Transmembrane helix</keyword>
<dbReference type="EMBL" id="JANIBJ010000018">
    <property type="protein sequence ID" value="MCQ8104657.1"/>
    <property type="molecule type" value="Genomic_DNA"/>
</dbReference>
<keyword evidence="3" id="KW-1185">Reference proteome</keyword>
<protein>
    <submittedName>
        <fullName evidence="2">Uncharacterized protein</fullName>
    </submittedName>
</protein>
<gene>
    <name evidence="2" type="ORF">NP590_11115</name>
</gene>
<accession>A0ABT1THT4</accession>